<dbReference type="OrthoDB" id="3177103at2"/>
<dbReference type="Pfam" id="PF00535">
    <property type="entry name" value="Glycos_transf_2"/>
    <property type="match status" value="1"/>
</dbReference>
<keyword evidence="3" id="KW-0808">Transferase</keyword>
<accession>A0A4R6DLG2</accession>
<reference evidence="3 4" key="1">
    <citation type="submission" date="2019-03" db="EMBL/GenBank/DDBJ databases">
        <title>Genomic analyses of the natural microbiome of Caenorhabditis elegans.</title>
        <authorList>
            <person name="Samuel B."/>
        </authorList>
    </citation>
    <scope>NUCLEOTIDE SEQUENCE [LARGE SCALE GENOMIC DNA]</scope>
    <source>
        <strain evidence="3 4">JUb65</strain>
    </source>
</reference>
<sequence>MSASTARPRDPRVSVVIPARNEARNLEIILPMLPPVYEVILVDGNSVDDTIATAQRLMPTIKVVQQTRKGKGNALACGFEAVTGDVVVMFDADCSADAAEIPRFVQALVDGADVAKGSRYAPGGGSDDITIIRGLGNKGLNMVSNLLLRAKYTDLCYGYNAFWADTLPTIGLLSSTLPQPSDGSMRWGDGFEIETILTCRWSAAEFAITEVPSHEKLRVHGTSNLNAVSDGIRVLKSIMHERRRAREAKARMRLMPTPVQGLVVPAAVPAMDEEAA</sequence>
<feature type="domain" description="Glycosyltransferase 2-like" evidence="2">
    <location>
        <begin position="14"/>
        <end position="133"/>
    </location>
</feature>
<dbReference type="PANTHER" id="PTHR48090">
    <property type="entry name" value="UNDECAPRENYL-PHOSPHATE 4-DEOXY-4-FORMAMIDO-L-ARABINOSE TRANSFERASE-RELATED"/>
    <property type="match status" value="1"/>
</dbReference>
<evidence type="ECO:0000313" key="3">
    <source>
        <dbReference type="EMBL" id="TDN45089.1"/>
    </source>
</evidence>
<dbReference type="SUPFAM" id="SSF53448">
    <property type="entry name" value="Nucleotide-diphospho-sugar transferases"/>
    <property type="match status" value="1"/>
</dbReference>
<dbReference type="InterPro" id="IPR050256">
    <property type="entry name" value="Glycosyltransferase_2"/>
</dbReference>
<dbReference type="Proteomes" id="UP000295764">
    <property type="component" value="Unassembled WGS sequence"/>
</dbReference>
<dbReference type="InterPro" id="IPR001173">
    <property type="entry name" value="Glyco_trans_2-like"/>
</dbReference>
<name>A0A4R6DLG2_9MICO</name>
<dbReference type="PANTHER" id="PTHR48090:SF7">
    <property type="entry name" value="RFBJ PROTEIN"/>
    <property type="match status" value="1"/>
</dbReference>
<dbReference type="Gene3D" id="3.90.550.10">
    <property type="entry name" value="Spore Coat Polysaccharide Biosynthesis Protein SpsA, Chain A"/>
    <property type="match status" value="1"/>
</dbReference>
<evidence type="ECO:0000256" key="1">
    <source>
        <dbReference type="ARBA" id="ARBA00006739"/>
    </source>
</evidence>
<comment type="similarity">
    <text evidence="1">Belongs to the glycosyltransferase 2 family.</text>
</comment>
<dbReference type="InterPro" id="IPR029044">
    <property type="entry name" value="Nucleotide-diphossugar_trans"/>
</dbReference>
<proteinExistence type="inferred from homology"/>
<dbReference type="EMBL" id="SNVW01000003">
    <property type="protein sequence ID" value="TDN45089.1"/>
    <property type="molecule type" value="Genomic_DNA"/>
</dbReference>
<gene>
    <name evidence="3" type="ORF">EDF64_1039</name>
</gene>
<evidence type="ECO:0000259" key="2">
    <source>
        <dbReference type="Pfam" id="PF00535"/>
    </source>
</evidence>
<dbReference type="RefSeq" id="WP_133518965.1">
    <property type="nucleotide sequence ID" value="NZ_SNVW01000003.1"/>
</dbReference>
<dbReference type="GO" id="GO:0016740">
    <property type="term" value="F:transferase activity"/>
    <property type="evidence" value="ECO:0007669"/>
    <property type="project" value="UniProtKB-KW"/>
</dbReference>
<evidence type="ECO:0000313" key="4">
    <source>
        <dbReference type="Proteomes" id="UP000295764"/>
    </source>
</evidence>
<organism evidence="3 4">
    <name type="scientific">Curtobacterium flaccumfaciens</name>
    <dbReference type="NCBI Taxonomy" id="2035"/>
    <lineage>
        <taxon>Bacteria</taxon>
        <taxon>Bacillati</taxon>
        <taxon>Actinomycetota</taxon>
        <taxon>Actinomycetes</taxon>
        <taxon>Micrococcales</taxon>
        <taxon>Microbacteriaceae</taxon>
        <taxon>Curtobacterium</taxon>
    </lineage>
</organism>
<dbReference type="AlphaFoldDB" id="A0A4R6DLG2"/>
<comment type="caution">
    <text evidence="3">The sequence shown here is derived from an EMBL/GenBank/DDBJ whole genome shotgun (WGS) entry which is preliminary data.</text>
</comment>
<dbReference type="STRING" id="2035.RU06_11730"/>
<protein>
    <submittedName>
        <fullName evidence="3">Glycosyltransferase involved in cell wall biosynthesis</fullName>
    </submittedName>
</protein>
<dbReference type="CDD" id="cd04179">
    <property type="entry name" value="DPM_DPG-synthase_like"/>
    <property type="match status" value="1"/>
</dbReference>